<dbReference type="AlphaFoldDB" id="A0A4U6S4G0"/>
<dbReference type="InterPro" id="IPR050177">
    <property type="entry name" value="Lipid_A_modif_metabolic_enz"/>
</dbReference>
<reference evidence="2 3" key="1">
    <citation type="submission" date="2019-05" db="EMBL/GenBank/DDBJ databases">
        <title>Draft Genome of Bradyrhizobium elkanii strain SEMIA 938, Used in Commercial Inoculants for Lupinus spp. in Brazil.</title>
        <authorList>
            <person name="Hungria M."/>
            <person name="Delamuta J.R.M."/>
            <person name="Ribeiro R.A."/>
            <person name="Nogueira M.A."/>
        </authorList>
    </citation>
    <scope>NUCLEOTIDE SEQUENCE [LARGE SCALE GENOMIC DNA]</scope>
    <source>
        <strain evidence="2 3">Semia 938</strain>
    </source>
</reference>
<protein>
    <submittedName>
        <fullName evidence="2">NAD(P)-dependent oxidoreductase</fullName>
    </submittedName>
</protein>
<dbReference type="RefSeq" id="WP_137478537.1">
    <property type="nucleotide sequence ID" value="NZ_SZZP01000007.1"/>
</dbReference>
<dbReference type="EMBL" id="SZZP01000007">
    <property type="protein sequence ID" value="TKV80992.1"/>
    <property type="molecule type" value="Genomic_DNA"/>
</dbReference>
<feature type="domain" description="NAD-dependent epimerase/dehydratase" evidence="1">
    <location>
        <begin position="3"/>
        <end position="221"/>
    </location>
</feature>
<dbReference type="PANTHER" id="PTHR43245">
    <property type="entry name" value="BIFUNCTIONAL POLYMYXIN RESISTANCE PROTEIN ARNA"/>
    <property type="match status" value="1"/>
</dbReference>
<accession>A0A4U6S4G0</accession>
<evidence type="ECO:0000259" key="1">
    <source>
        <dbReference type="Pfam" id="PF01370"/>
    </source>
</evidence>
<name>A0A4U6S4G0_BRAEL</name>
<proteinExistence type="predicted"/>
<dbReference type="Proteomes" id="UP000305095">
    <property type="component" value="Unassembled WGS sequence"/>
</dbReference>
<dbReference type="InterPro" id="IPR036291">
    <property type="entry name" value="NAD(P)-bd_dom_sf"/>
</dbReference>
<gene>
    <name evidence="2" type="ORF">FDV58_12630</name>
</gene>
<comment type="caution">
    <text evidence="2">The sequence shown here is derived from an EMBL/GenBank/DDBJ whole genome shotgun (WGS) entry which is preliminary data.</text>
</comment>
<dbReference type="Gene3D" id="3.40.50.720">
    <property type="entry name" value="NAD(P)-binding Rossmann-like Domain"/>
    <property type="match status" value="1"/>
</dbReference>
<dbReference type="SUPFAM" id="SSF51735">
    <property type="entry name" value="NAD(P)-binding Rossmann-fold domains"/>
    <property type="match status" value="1"/>
</dbReference>
<sequence>MRILLTGATGFVGSTLGPRLVAAGHELFCVCRPESPVAFGDKVIWDGRAKIDFPKLFGKVDVVIHLAQSRNYRHFPADAGDMFAVNVAMTMFLLEWAAKSKVKQFCLVSSGAVYEPFVGSLKEDKSLAPAGFLGASKLASEIIARPFASVFALNILRLFFPYGPGQHGRLIPELIRRVRDGTAVHLTDNGEGVRLTPTLVDDVVEVILASVTHGWTETLNVATPEMLTIRQIANMIGRQLGVEPKFELVKTPSASIVPDLGRLASRFQLDRFTRFEDGLRKTISTDLPRSTT</sequence>
<evidence type="ECO:0000313" key="2">
    <source>
        <dbReference type="EMBL" id="TKV80992.1"/>
    </source>
</evidence>
<organism evidence="2 3">
    <name type="scientific">Bradyrhizobium elkanii</name>
    <dbReference type="NCBI Taxonomy" id="29448"/>
    <lineage>
        <taxon>Bacteria</taxon>
        <taxon>Pseudomonadati</taxon>
        <taxon>Pseudomonadota</taxon>
        <taxon>Alphaproteobacteria</taxon>
        <taxon>Hyphomicrobiales</taxon>
        <taxon>Nitrobacteraceae</taxon>
        <taxon>Bradyrhizobium</taxon>
    </lineage>
</organism>
<evidence type="ECO:0000313" key="3">
    <source>
        <dbReference type="Proteomes" id="UP000305095"/>
    </source>
</evidence>
<dbReference type="Pfam" id="PF01370">
    <property type="entry name" value="Epimerase"/>
    <property type="match status" value="1"/>
</dbReference>
<dbReference type="InterPro" id="IPR001509">
    <property type="entry name" value="Epimerase_deHydtase"/>
</dbReference>